<dbReference type="SMART" id="SM00849">
    <property type="entry name" value="Lactamase_B"/>
    <property type="match status" value="1"/>
</dbReference>
<dbReference type="InterPro" id="IPR050855">
    <property type="entry name" value="NDM-1-like"/>
</dbReference>
<dbReference type="PANTHER" id="PTHR42951">
    <property type="entry name" value="METALLO-BETA-LACTAMASE DOMAIN-CONTAINING"/>
    <property type="match status" value="1"/>
</dbReference>
<organism evidence="2 3">
    <name type="scientific">Coccomyxa viridis</name>
    <dbReference type="NCBI Taxonomy" id="1274662"/>
    <lineage>
        <taxon>Eukaryota</taxon>
        <taxon>Viridiplantae</taxon>
        <taxon>Chlorophyta</taxon>
        <taxon>core chlorophytes</taxon>
        <taxon>Trebouxiophyceae</taxon>
        <taxon>Trebouxiophyceae incertae sedis</taxon>
        <taxon>Coccomyxaceae</taxon>
        <taxon>Coccomyxa</taxon>
    </lineage>
</organism>
<keyword evidence="3" id="KW-1185">Reference proteome</keyword>
<proteinExistence type="predicted"/>
<gene>
    <name evidence="2" type="primary">g7240</name>
    <name evidence="2" type="ORF">VP750_LOCUS6200</name>
</gene>
<feature type="domain" description="Metallo-beta-lactamase" evidence="1">
    <location>
        <begin position="68"/>
        <end position="286"/>
    </location>
</feature>
<protein>
    <submittedName>
        <fullName evidence="2">G7240 protein</fullName>
    </submittedName>
</protein>
<evidence type="ECO:0000313" key="2">
    <source>
        <dbReference type="EMBL" id="CAL5224541.1"/>
    </source>
</evidence>
<dbReference type="EMBL" id="CAXHTA020000011">
    <property type="protein sequence ID" value="CAL5224541.1"/>
    <property type="molecule type" value="Genomic_DNA"/>
</dbReference>
<dbReference type="SUPFAM" id="SSF56281">
    <property type="entry name" value="Metallo-hydrolase/oxidoreductase"/>
    <property type="match status" value="1"/>
</dbReference>
<dbReference type="Pfam" id="PF00753">
    <property type="entry name" value="Lactamase_B"/>
    <property type="match status" value="1"/>
</dbReference>
<name>A0ABP1FZT6_9CHLO</name>
<dbReference type="Gene3D" id="3.60.15.10">
    <property type="entry name" value="Ribonuclease Z/Hydroxyacylglutathione hydrolase-like"/>
    <property type="match status" value="1"/>
</dbReference>
<dbReference type="InterPro" id="IPR036866">
    <property type="entry name" value="RibonucZ/Hydroxyglut_hydro"/>
</dbReference>
<comment type="caution">
    <text evidence="2">The sequence shown here is derived from an EMBL/GenBank/DDBJ whole genome shotgun (WGS) entry which is preliminary data.</text>
</comment>
<accession>A0ABP1FZT6</accession>
<reference evidence="2 3" key="1">
    <citation type="submission" date="2024-06" db="EMBL/GenBank/DDBJ databases">
        <authorList>
            <person name="Kraege A."/>
            <person name="Thomma B."/>
        </authorList>
    </citation>
    <scope>NUCLEOTIDE SEQUENCE [LARGE SCALE GENOMIC DNA]</scope>
</reference>
<evidence type="ECO:0000313" key="3">
    <source>
        <dbReference type="Proteomes" id="UP001497392"/>
    </source>
</evidence>
<sequence length="312" mass="35285">MKLLYLLGAVIAVPLAWLITTIYTIPELADFHSTAYLKRGEKASFSPLGHGLYKMQIYWHMTPFHAENLDMYLINEGKAWYLTDAGGFNSWLDPHADRIVRAVQDTIPSGQSLVYVILTHSHLDHVGAIEPLKEVYPDLKVIVHETEAPFLIGGDEYSCYDYLPGGLSAGFKLLMTLRFIPPFYQYKIPKRWANIARGESGDLSKIGVHDLTFTAAPGHCSGHVIYFHKPSGYLLAGDFTDVIQQEDGSYEIKTMCNSHTCNITQAHETICRVVHQMSPKLYLPYHDARKSGWTKEELIPMAEKYSQCSQRL</sequence>
<evidence type="ECO:0000259" key="1">
    <source>
        <dbReference type="SMART" id="SM00849"/>
    </source>
</evidence>
<dbReference type="InterPro" id="IPR001279">
    <property type="entry name" value="Metallo-B-lactamas"/>
</dbReference>
<dbReference type="Proteomes" id="UP001497392">
    <property type="component" value="Unassembled WGS sequence"/>
</dbReference>